<dbReference type="EMBL" id="NBBI01000003">
    <property type="protein sequence ID" value="OWK30305.1"/>
    <property type="molecule type" value="Genomic_DNA"/>
</dbReference>
<keyword evidence="2" id="KW-1185">Reference proteome</keyword>
<organism evidence="1 2">
    <name type="scientific">Sphingomonas dokdonensis</name>
    <dbReference type="NCBI Taxonomy" id="344880"/>
    <lineage>
        <taxon>Bacteria</taxon>
        <taxon>Pseudomonadati</taxon>
        <taxon>Pseudomonadota</taxon>
        <taxon>Alphaproteobacteria</taxon>
        <taxon>Sphingomonadales</taxon>
        <taxon>Sphingomonadaceae</taxon>
        <taxon>Sphingomonas</taxon>
    </lineage>
</organism>
<dbReference type="Proteomes" id="UP000197290">
    <property type="component" value="Unassembled WGS sequence"/>
</dbReference>
<accession>A0A245ZKP3</accession>
<dbReference type="AlphaFoldDB" id="A0A245ZKP3"/>
<reference evidence="1 2" key="1">
    <citation type="submission" date="2017-03" db="EMBL/GenBank/DDBJ databases">
        <title>Genome sequence of Sphingomonas dokdonensis DSM 21029.</title>
        <authorList>
            <person name="Poehlein A."/>
            <person name="Wuebbeler J.H."/>
            <person name="Steinbuechel A."/>
            <person name="Daniel R."/>
        </authorList>
    </citation>
    <scope>NUCLEOTIDE SEQUENCE [LARGE SCALE GENOMIC DNA]</scope>
    <source>
        <strain evidence="1 2">DSM 21029</strain>
    </source>
</reference>
<evidence type="ECO:0000313" key="2">
    <source>
        <dbReference type="Proteomes" id="UP000197290"/>
    </source>
</evidence>
<gene>
    <name evidence="1" type="ORF">SPDO_19900</name>
</gene>
<sequence>MLLSWMLLQVAAVPAPQPELICRRVEVTGSIARKERVCRTKAEWRDADEWGNRRARAIVDESRGRMSDGL</sequence>
<evidence type="ECO:0000313" key="1">
    <source>
        <dbReference type="EMBL" id="OWK30305.1"/>
    </source>
</evidence>
<comment type="caution">
    <text evidence="1">The sequence shown here is derived from an EMBL/GenBank/DDBJ whole genome shotgun (WGS) entry which is preliminary data.</text>
</comment>
<proteinExistence type="predicted"/>
<name>A0A245ZKP3_9SPHN</name>
<protein>
    <submittedName>
        <fullName evidence="1">Uncharacterized protein</fullName>
    </submittedName>
</protein>